<dbReference type="AlphaFoldDB" id="A0A4Y2A0U9"/>
<dbReference type="EMBL" id="BGPR01000003">
    <property type="protein sequence ID" value="GBL73382.1"/>
    <property type="molecule type" value="Genomic_DNA"/>
</dbReference>
<gene>
    <name evidence="1" type="ORF">AVEN_159399_1</name>
</gene>
<accession>A0A4Y2A0U9</accession>
<organism evidence="1 2">
    <name type="scientific">Araneus ventricosus</name>
    <name type="common">Orbweaver spider</name>
    <name type="synonym">Epeira ventricosa</name>
    <dbReference type="NCBI Taxonomy" id="182803"/>
    <lineage>
        <taxon>Eukaryota</taxon>
        <taxon>Metazoa</taxon>
        <taxon>Ecdysozoa</taxon>
        <taxon>Arthropoda</taxon>
        <taxon>Chelicerata</taxon>
        <taxon>Arachnida</taxon>
        <taxon>Araneae</taxon>
        <taxon>Araneomorphae</taxon>
        <taxon>Entelegynae</taxon>
        <taxon>Araneoidea</taxon>
        <taxon>Araneidae</taxon>
        <taxon>Araneus</taxon>
    </lineage>
</organism>
<evidence type="ECO:0000313" key="1">
    <source>
        <dbReference type="EMBL" id="GBL73382.1"/>
    </source>
</evidence>
<protein>
    <submittedName>
        <fullName evidence="1">Uncharacterized protein</fullName>
    </submittedName>
</protein>
<comment type="caution">
    <text evidence="1">The sequence shown here is derived from an EMBL/GenBank/DDBJ whole genome shotgun (WGS) entry which is preliminary data.</text>
</comment>
<keyword evidence="2" id="KW-1185">Reference proteome</keyword>
<reference evidence="1 2" key="1">
    <citation type="journal article" date="2019" name="Sci. Rep.">
        <title>Orb-weaving spider Araneus ventricosus genome elucidates the spidroin gene catalogue.</title>
        <authorList>
            <person name="Kono N."/>
            <person name="Nakamura H."/>
            <person name="Ohtoshi R."/>
            <person name="Moran D.A.P."/>
            <person name="Shinohara A."/>
            <person name="Yoshida Y."/>
            <person name="Fujiwara M."/>
            <person name="Mori M."/>
            <person name="Tomita M."/>
            <person name="Arakawa K."/>
        </authorList>
    </citation>
    <scope>NUCLEOTIDE SEQUENCE [LARGE SCALE GENOMIC DNA]</scope>
</reference>
<evidence type="ECO:0000313" key="2">
    <source>
        <dbReference type="Proteomes" id="UP000499080"/>
    </source>
</evidence>
<sequence length="95" mass="11473">MLEERRLSNQRIMYHNLHLLSYNIHIRHILSGTDMNVREAPNVNDKQKQIAVGDIDIGNIWFTEEVKTYINSFAKNRIWERKMLVLLSHYLCLWY</sequence>
<name>A0A4Y2A0U9_ARAVE</name>
<dbReference type="Proteomes" id="UP000499080">
    <property type="component" value="Unassembled WGS sequence"/>
</dbReference>
<proteinExistence type="predicted"/>